<comment type="caution">
    <text evidence="3">The sequence shown here is derived from an EMBL/GenBank/DDBJ whole genome shotgun (WGS) entry which is preliminary data.</text>
</comment>
<dbReference type="Gene3D" id="3.40.710.10">
    <property type="entry name" value="DD-peptidase/beta-lactamase superfamily"/>
    <property type="match status" value="1"/>
</dbReference>
<evidence type="ECO:0000313" key="4">
    <source>
        <dbReference type="Proteomes" id="UP000660265"/>
    </source>
</evidence>
<dbReference type="Proteomes" id="UP000660265">
    <property type="component" value="Unassembled WGS sequence"/>
</dbReference>
<feature type="region of interest" description="Disordered" evidence="1">
    <location>
        <begin position="1"/>
        <end position="36"/>
    </location>
</feature>
<dbReference type="InterPro" id="IPR050491">
    <property type="entry name" value="AmpC-like"/>
</dbReference>
<dbReference type="Pfam" id="PF00144">
    <property type="entry name" value="Beta-lactamase"/>
    <property type="match status" value="1"/>
</dbReference>
<dbReference type="PANTHER" id="PTHR46825:SF7">
    <property type="entry name" value="D-ALANYL-D-ALANINE CARBOXYPEPTIDASE"/>
    <property type="match status" value="1"/>
</dbReference>
<gene>
    <name evidence="3" type="ORF">GCM10011583_46830</name>
</gene>
<organism evidence="3 4">
    <name type="scientific">Streptomyces camponoticapitis</name>
    <dbReference type="NCBI Taxonomy" id="1616125"/>
    <lineage>
        <taxon>Bacteria</taxon>
        <taxon>Bacillati</taxon>
        <taxon>Actinomycetota</taxon>
        <taxon>Actinomycetes</taxon>
        <taxon>Kitasatosporales</taxon>
        <taxon>Streptomycetaceae</taxon>
        <taxon>Streptomyces</taxon>
    </lineage>
</organism>
<protein>
    <submittedName>
        <fullName evidence="3">Penicillin-binding protein</fullName>
    </submittedName>
</protein>
<evidence type="ECO:0000259" key="2">
    <source>
        <dbReference type="Pfam" id="PF00144"/>
    </source>
</evidence>
<sequence length="358" mass="38263">MSGHELTEAEDGGGTPSARPEREVTPAARPAVAGTPRERLDAAVRAVEAPEVVFAVSVHGRRTVRASPGAEGLRYEIGSASKPFAGLLLARLARTGHIAYEDSAADCLGHRPPPVAPITLRHLITHTSGLPALPRDFYRQALPHWATNPFAGYPAHRVVDAFLRARPRHRPGRRWHYSNFGVSVLGHALSCATRTSWDALMEEQVLVPLGLSATSTRGAGTATDAIGHAGDGVSEVPPLRIGGFAAAGAVRATPHDLLTFLEAHLRPERTPALAHALHAVRRPVLRRGMGKAHTHTLTWFQHPTENGPAYFHCGATSGQQAFIGFCPGTGTAVAAVATRRFRRADRFVPTAYEVLFGG</sequence>
<proteinExistence type="predicted"/>
<dbReference type="InterPro" id="IPR001466">
    <property type="entry name" value="Beta-lactam-related"/>
</dbReference>
<dbReference type="PANTHER" id="PTHR46825">
    <property type="entry name" value="D-ALANYL-D-ALANINE-CARBOXYPEPTIDASE/ENDOPEPTIDASE AMPH"/>
    <property type="match status" value="1"/>
</dbReference>
<keyword evidence="4" id="KW-1185">Reference proteome</keyword>
<dbReference type="EMBL" id="BMMV01000016">
    <property type="protein sequence ID" value="GGK09456.1"/>
    <property type="molecule type" value="Genomic_DNA"/>
</dbReference>
<evidence type="ECO:0000313" key="3">
    <source>
        <dbReference type="EMBL" id="GGK09456.1"/>
    </source>
</evidence>
<feature type="domain" description="Beta-lactamase-related" evidence="2">
    <location>
        <begin position="42"/>
        <end position="346"/>
    </location>
</feature>
<dbReference type="InterPro" id="IPR012338">
    <property type="entry name" value="Beta-lactam/transpept-like"/>
</dbReference>
<reference evidence="4" key="1">
    <citation type="journal article" date="2019" name="Int. J. Syst. Evol. Microbiol.">
        <title>The Global Catalogue of Microorganisms (GCM) 10K type strain sequencing project: providing services to taxonomists for standard genome sequencing and annotation.</title>
        <authorList>
            <consortium name="The Broad Institute Genomics Platform"/>
            <consortium name="The Broad Institute Genome Sequencing Center for Infectious Disease"/>
            <person name="Wu L."/>
            <person name="Ma J."/>
        </authorList>
    </citation>
    <scope>NUCLEOTIDE SEQUENCE [LARGE SCALE GENOMIC DNA]</scope>
    <source>
        <strain evidence="4">CGMCC 4.7275</strain>
    </source>
</reference>
<dbReference type="SUPFAM" id="SSF56601">
    <property type="entry name" value="beta-lactamase/transpeptidase-like"/>
    <property type="match status" value="1"/>
</dbReference>
<name>A0ABQ2EFF5_9ACTN</name>
<evidence type="ECO:0000256" key="1">
    <source>
        <dbReference type="SAM" id="MobiDB-lite"/>
    </source>
</evidence>
<dbReference type="RefSeq" id="WP_189109502.1">
    <property type="nucleotide sequence ID" value="NZ_BMMV01000016.1"/>
</dbReference>
<accession>A0ABQ2EFF5</accession>